<dbReference type="GO" id="GO:0097720">
    <property type="term" value="P:calcineurin-mediated signaling"/>
    <property type="evidence" value="ECO:0007669"/>
    <property type="project" value="InterPro"/>
</dbReference>
<dbReference type="PANTHER" id="PTHR45673">
    <property type="entry name" value="SERINE/THREONINE-PROTEIN PHOSPHATASE 2B CATALYTIC SUBUNIT 1-RELATED"/>
    <property type="match status" value="1"/>
</dbReference>
<evidence type="ECO:0000256" key="8">
    <source>
        <dbReference type="ARBA" id="ARBA00022860"/>
    </source>
</evidence>
<feature type="compositionally biased region" description="Low complexity" evidence="14">
    <location>
        <begin position="16"/>
        <end position="68"/>
    </location>
</feature>
<evidence type="ECO:0000256" key="14">
    <source>
        <dbReference type="SAM" id="MobiDB-lite"/>
    </source>
</evidence>
<dbReference type="EMBL" id="KV453841">
    <property type="protein sequence ID" value="ODV91906.1"/>
    <property type="molecule type" value="Genomic_DNA"/>
</dbReference>
<dbReference type="Gene3D" id="3.60.21.10">
    <property type="match status" value="1"/>
</dbReference>
<dbReference type="InterPro" id="IPR029052">
    <property type="entry name" value="Metallo-depent_PP-like"/>
</dbReference>
<accession>A0A1E4TJI5</accession>
<evidence type="ECO:0000256" key="2">
    <source>
        <dbReference type="ARBA" id="ARBA00001965"/>
    </source>
</evidence>
<keyword evidence="9" id="KW-0904">Protein phosphatase</keyword>
<reference evidence="17" key="1">
    <citation type="submission" date="2016-02" db="EMBL/GenBank/DDBJ databases">
        <title>Comparative genomics of biotechnologically important yeasts.</title>
        <authorList>
            <consortium name="DOE Joint Genome Institute"/>
            <person name="Riley R."/>
            <person name="Haridas S."/>
            <person name="Wolfe K.H."/>
            <person name="Lopes M.R."/>
            <person name="Hittinger C.T."/>
            <person name="Goker M."/>
            <person name="Salamov A."/>
            <person name="Wisecaver J."/>
            <person name="Long T.M."/>
            <person name="Aerts A.L."/>
            <person name="Barry K."/>
            <person name="Choi C."/>
            <person name="Clum A."/>
            <person name="Coughlan A.Y."/>
            <person name="Deshpande S."/>
            <person name="Douglass A.P."/>
            <person name="Hanson S.J."/>
            <person name="Klenk H.-P."/>
            <person name="Labutti K."/>
            <person name="Lapidus A."/>
            <person name="Lindquist E."/>
            <person name="Lipzen A."/>
            <person name="Meier-Kolthoff J.P."/>
            <person name="Ohm R.A."/>
            <person name="Otillar R.P."/>
            <person name="Pangilinan J."/>
            <person name="Peng Y."/>
            <person name="Rokas A."/>
            <person name="Rosa C.A."/>
            <person name="Scheuner C."/>
            <person name="Sibirny A.A."/>
            <person name="Slot J.C."/>
            <person name="Stielow J.B."/>
            <person name="Sun H."/>
            <person name="Kurtzman C.P."/>
            <person name="Blackwell M."/>
            <person name="Jeffries T.W."/>
            <person name="Grigoriev I.V."/>
        </authorList>
    </citation>
    <scope>NUCLEOTIDE SEQUENCE [LARGE SCALE GENOMIC DNA]</scope>
    <source>
        <strain evidence="17">NRRL Y-17796</strain>
    </source>
</reference>
<dbReference type="Pfam" id="PF00149">
    <property type="entry name" value="Metallophos"/>
    <property type="match status" value="1"/>
</dbReference>
<dbReference type="GO" id="GO:0033192">
    <property type="term" value="F:calmodulin-dependent protein phosphatase activity"/>
    <property type="evidence" value="ECO:0007669"/>
    <property type="project" value="InterPro"/>
</dbReference>
<feature type="compositionally biased region" description="Polar residues" evidence="14">
    <location>
        <begin position="500"/>
        <end position="511"/>
    </location>
</feature>
<organism evidence="16 17">
    <name type="scientific">Tortispora caseinolytica NRRL Y-17796</name>
    <dbReference type="NCBI Taxonomy" id="767744"/>
    <lineage>
        <taxon>Eukaryota</taxon>
        <taxon>Fungi</taxon>
        <taxon>Dikarya</taxon>
        <taxon>Ascomycota</taxon>
        <taxon>Saccharomycotina</taxon>
        <taxon>Trigonopsidomycetes</taxon>
        <taxon>Trigonopsidales</taxon>
        <taxon>Trigonopsidaceae</taxon>
        <taxon>Tortispora</taxon>
    </lineage>
</organism>
<dbReference type="EC" id="3.1.3.16" evidence="13"/>
<proteinExistence type="inferred from homology"/>
<dbReference type="GO" id="GO:0005516">
    <property type="term" value="F:calmodulin binding"/>
    <property type="evidence" value="ECO:0007669"/>
    <property type="project" value="UniProtKB-KW"/>
</dbReference>
<comment type="cofactor">
    <cofactor evidence="2">
        <name>Fe(3+)</name>
        <dbReference type="ChEBI" id="CHEBI:29034"/>
    </cofactor>
</comment>
<dbReference type="OrthoDB" id="5593063at2759"/>
<dbReference type="SMART" id="SM00156">
    <property type="entry name" value="PP2Ac"/>
    <property type="match status" value="1"/>
</dbReference>
<dbReference type="PROSITE" id="PS00125">
    <property type="entry name" value="SER_THR_PHOSPHATASE"/>
    <property type="match status" value="1"/>
</dbReference>
<dbReference type="GO" id="GO:0046872">
    <property type="term" value="F:metal ion binding"/>
    <property type="evidence" value="ECO:0007669"/>
    <property type="project" value="UniProtKB-KW"/>
</dbReference>
<evidence type="ECO:0000313" key="16">
    <source>
        <dbReference type="EMBL" id="ODV91906.1"/>
    </source>
</evidence>
<evidence type="ECO:0000256" key="3">
    <source>
        <dbReference type="ARBA" id="ARBA00009905"/>
    </source>
</evidence>
<keyword evidence="5" id="KW-0479">Metal-binding</keyword>
<evidence type="ECO:0000256" key="5">
    <source>
        <dbReference type="ARBA" id="ARBA00022723"/>
    </source>
</evidence>
<keyword evidence="10" id="KW-0408">Iron</keyword>
<evidence type="ECO:0000256" key="13">
    <source>
        <dbReference type="RuleBase" id="RU004273"/>
    </source>
</evidence>
<dbReference type="CDD" id="cd07416">
    <property type="entry name" value="MPP_PP2B"/>
    <property type="match status" value="1"/>
</dbReference>
<keyword evidence="7" id="KW-0862">Zinc</keyword>
<dbReference type="SUPFAM" id="SSF56300">
    <property type="entry name" value="Metallo-dependent phosphatases"/>
    <property type="match status" value="1"/>
</dbReference>
<comment type="cofactor">
    <cofactor evidence="1">
        <name>Zn(2+)</name>
        <dbReference type="ChEBI" id="CHEBI:29105"/>
    </cofactor>
</comment>
<keyword evidence="17" id="KW-1185">Reference proteome</keyword>
<evidence type="ECO:0000256" key="9">
    <source>
        <dbReference type="ARBA" id="ARBA00022912"/>
    </source>
</evidence>
<evidence type="ECO:0000256" key="4">
    <source>
        <dbReference type="ARBA" id="ARBA00011112"/>
    </source>
</evidence>
<gene>
    <name evidence="16" type="ORF">CANCADRAFT_30199</name>
</gene>
<protein>
    <recommendedName>
        <fullName evidence="13">Serine/threonine-protein phosphatase</fullName>
        <ecNumber evidence="13">3.1.3.16</ecNumber>
    </recommendedName>
</protein>
<dbReference type="InterPro" id="IPR043360">
    <property type="entry name" value="PP2B"/>
</dbReference>
<feature type="domain" description="Serine/threonine specific protein phosphatases" evidence="15">
    <location>
        <begin position="246"/>
        <end position="251"/>
    </location>
</feature>
<dbReference type="PRINTS" id="PR00114">
    <property type="entry name" value="STPHPHTASE"/>
</dbReference>
<evidence type="ECO:0000256" key="6">
    <source>
        <dbReference type="ARBA" id="ARBA00022801"/>
    </source>
</evidence>
<evidence type="ECO:0000256" key="1">
    <source>
        <dbReference type="ARBA" id="ARBA00001947"/>
    </source>
</evidence>
<keyword evidence="6 13" id="KW-0378">Hydrolase</keyword>
<evidence type="ECO:0000256" key="12">
    <source>
        <dbReference type="ARBA" id="ARBA00048336"/>
    </source>
</evidence>
<comment type="similarity">
    <text evidence="3">Belongs to the PPP phosphatase family. PP-2B subfamily.</text>
</comment>
<comment type="catalytic activity">
    <reaction evidence="12 13">
        <text>O-phospho-L-threonyl-[protein] + H2O = L-threonyl-[protein] + phosphate</text>
        <dbReference type="Rhea" id="RHEA:47004"/>
        <dbReference type="Rhea" id="RHEA-COMP:11060"/>
        <dbReference type="Rhea" id="RHEA-COMP:11605"/>
        <dbReference type="ChEBI" id="CHEBI:15377"/>
        <dbReference type="ChEBI" id="CHEBI:30013"/>
        <dbReference type="ChEBI" id="CHEBI:43474"/>
        <dbReference type="ChEBI" id="CHEBI:61977"/>
        <dbReference type="EC" id="3.1.3.16"/>
    </reaction>
</comment>
<dbReference type="Proteomes" id="UP000095023">
    <property type="component" value="Unassembled WGS sequence"/>
</dbReference>
<evidence type="ECO:0000259" key="15">
    <source>
        <dbReference type="PROSITE" id="PS00125"/>
    </source>
</evidence>
<sequence length="715" mass="79551">MKSGGFFRRKRKTEPAASASNEAAKSAISQTSRVNTTSSNNASAATPSKTATNAAARPDQTKSTAATKSIAATNSQKLANAIKAVKKKPPQLNVEDFSIYKIDEDTVVSTTERICKNVPPPAWSTPSDAELFIDEEKFLPNIEFLRNHFIREGRLTEEQTLKILTKATELLSEEPNMLDLEAPITICGDIHGQYFDLMKLFEVGGDPANTRYLFLGDYVDRGYFSIECLLYLYALKINYPKSFFLLRGNHECRHLTEYFTFQVECRHKYPESVYEASVESFCALPLAALVNQQFLCVHGGLSPDLKTLDDFKTIDRFTEPPVSGLMCDILWADPSETFGTDRKEESFLPNTVRGCSYFYTYSAVCDFLERNNLLSVIRAHEAQDEGYRMYRKTRNNGFPAVITIFSAPNYLDAYKNRAAILKYEKNGDNYVLNIRQFNSSPHPFWLPNFMDVFTWSLPFVGEKITDMIISILNICSREELDEITEFDPIPMSALLASSETSLPASSTNTPAKTEASLPASVEPAHSKVTTAPSTLVYASSTGSIASKDFDSNISSISEPHEFNKNDLKIDTSIVHENEDMSDLKNSALRNKILAIGRMSRMFQILREETETLGELRTKSGGTLPQGALLAGVDEAKSQLRSFQEAREADIQNESMPPSPNERTPIEAEKMRRRSRALSQDETLNSPVLKEILAKVEAEEAAAAAAKASTSSAGTK</sequence>
<comment type="subunit">
    <text evidence="4">Composed of two components (A and B), the A component is the catalytic subunit and the B component confers calcium sensitivity.</text>
</comment>
<dbReference type="InterPro" id="IPR006186">
    <property type="entry name" value="Ser/Thr-sp_prot-phosphatase"/>
</dbReference>
<dbReference type="InterPro" id="IPR041751">
    <property type="entry name" value="MPP_PP2B"/>
</dbReference>
<dbReference type="AlphaFoldDB" id="A0A1E4TJI5"/>
<name>A0A1E4TJI5_9ASCO</name>
<feature type="region of interest" description="Disordered" evidence="14">
    <location>
        <begin position="1"/>
        <end position="68"/>
    </location>
</feature>
<dbReference type="InterPro" id="IPR004843">
    <property type="entry name" value="Calcineurin-like_PHP"/>
</dbReference>
<evidence type="ECO:0000256" key="7">
    <source>
        <dbReference type="ARBA" id="ARBA00022833"/>
    </source>
</evidence>
<feature type="region of interest" description="Disordered" evidence="14">
    <location>
        <begin position="645"/>
        <end position="683"/>
    </location>
</feature>
<keyword evidence="8" id="KW-0112">Calmodulin-binding</keyword>
<comment type="catalytic activity">
    <reaction evidence="11">
        <text>O-phospho-L-seryl-[protein] + H2O = L-seryl-[protein] + phosphate</text>
        <dbReference type="Rhea" id="RHEA:20629"/>
        <dbReference type="Rhea" id="RHEA-COMP:9863"/>
        <dbReference type="Rhea" id="RHEA-COMP:11604"/>
        <dbReference type="ChEBI" id="CHEBI:15377"/>
        <dbReference type="ChEBI" id="CHEBI:29999"/>
        <dbReference type="ChEBI" id="CHEBI:43474"/>
        <dbReference type="ChEBI" id="CHEBI:83421"/>
        <dbReference type="EC" id="3.1.3.16"/>
    </reaction>
</comment>
<evidence type="ECO:0000313" key="17">
    <source>
        <dbReference type="Proteomes" id="UP000095023"/>
    </source>
</evidence>
<feature type="region of interest" description="Disordered" evidence="14">
    <location>
        <begin position="500"/>
        <end position="524"/>
    </location>
</feature>
<evidence type="ECO:0000256" key="11">
    <source>
        <dbReference type="ARBA" id="ARBA00047761"/>
    </source>
</evidence>
<evidence type="ECO:0000256" key="10">
    <source>
        <dbReference type="ARBA" id="ARBA00023004"/>
    </source>
</evidence>